<dbReference type="AlphaFoldDB" id="A0A5M3YXY6"/>
<evidence type="ECO:0000313" key="3">
    <source>
        <dbReference type="Proteomes" id="UP000452235"/>
    </source>
</evidence>
<feature type="region of interest" description="Disordered" evidence="1">
    <location>
        <begin position="1"/>
        <end position="30"/>
    </location>
</feature>
<dbReference type="EMBL" id="BLJY01000002">
    <property type="protein sequence ID" value="GFF13215.1"/>
    <property type="molecule type" value="Genomic_DNA"/>
</dbReference>
<organism evidence="2 3">
    <name type="scientific">Aspergillus terreus</name>
    <dbReference type="NCBI Taxonomy" id="33178"/>
    <lineage>
        <taxon>Eukaryota</taxon>
        <taxon>Fungi</taxon>
        <taxon>Dikarya</taxon>
        <taxon>Ascomycota</taxon>
        <taxon>Pezizomycotina</taxon>
        <taxon>Eurotiomycetes</taxon>
        <taxon>Eurotiomycetidae</taxon>
        <taxon>Eurotiales</taxon>
        <taxon>Aspergillaceae</taxon>
        <taxon>Aspergillus</taxon>
        <taxon>Aspergillus subgen. Circumdati</taxon>
    </lineage>
</organism>
<dbReference type="VEuPathDB" id="FungiDB:ATEG_02230"/>
<protein>
    <submittedName>
        <fullName evidence="2">Uncharacterized protein</fullName>
    </submittedName>
</protein>
<name>A0A5M3YXY6_ASPTE</name>
<feature type="region of interest" description="Disordered" evidence="1">
    <location>
        <begin position="399"/>
        <end position="443"/>
    </location>
</feature>
<keyword evidence="3" id="KW-1185">Reference proteome</keyword>
<accession>A0A5M3YXY6</accession>
<evidence type="ECO:0000313" key="2">
    <source>
        <dbReference type="EMBL" id="GFF13215.1"/>
    </source>
</evidence>
<proteinExistence type="predicted"/>
<sequence length="494" mass="56902">MSGPVSPRSVPFSGMQYPRDTPTSPPSPETKTVNIQVHGLKAHYFLDRPPEDLVPARYLRKADTSPVVQRAPWIFRAPTTLHNADVKHWSKVDIRFRGVFQTLEKVPSFRAGLYEDDHGRLNDDDESPPDFHDAAGAQGLVIYALLHEILTMIDIRREAESHKSFFCLRPRLFSLNLEYWTGYQERHKDGPRTAGLVTLTVHPEQSFVRAVFPVSTTTRVGVSLESALQDKFKLLLAQFLLNIHRLHPPGDKIPDQEVYLLGLHGSRLHLLRGIFPGHKTSRLWSGRHIPSPTGLSASADEEAAEITVQMEPGRPAERFYSKTNLERFMQRVDWLRLSACDNEPDPRVFRVLGSREYDLWVAEDFRAAMRLLVGLFLYLMSGRARCGVLQDMFEMFPYDEEDDPESEGEASKGKEKAAREEKQIAEKERELEERERQKREADRERFWTREAMRGSANDRIAGLRDSRQPWWDWVWEDKSDDGQRDDADVIFRGP</sequence>
<dbReference type="OrthoDB" id="4505238at2759"/>
<feature type="compositionally biased region" description="Acidic residues" evidence="1">
    <location>
        <begin position="399"/>
        <end position="408"/>
    </location>
</feature>
<feature type="compositionally biased region" description="Basic and acidic residues" evidence="1">
    <location>
        <begin position="409"/>
        <end position="443"/>
    </location>
</feature>
<dbReference type="Proteomes" id="UP000452235">
    <property type="component" value="Unassembled WGS sequence"/>
</dbReference>
<reference evidence="2 3" key="1">
    <citation type="submission" date="2020-01" db="EMBL/GenBank/DDBJ databases">
        <title>Aspergillus terreus IFO 6365 whole genome shotgun sequence.</title>
        <authorList>
            <person name="Kanamasa S."/>
            <person name="Takahashi H."/>
        </authorList>
    </citation>
    <scope>NUCLEOTIDE SEQUENCE [LARGE SCALE GENOMIC DNA]</scope>
    <source>
        <strain evidence="2 3">IFO 6365</strain>
    </source>
</reference>
<evidence type="ECO:0000256" key="1">
    <source>
        <dbReference type="SAM" id="MobiDB-lite"/>
    </source>
</evidence>
<comment type="caution">
    <text evidence="2">The sequence shown here is derived from an EMBL/GenBank/DDBJ whole genome shotgun (WGS) entry which is preliminary data.</text>
</comment>
<gene>
    <name evidence="2" type="ORF">ATEIFO6365_0002032500</name>
</gene>